<comment type="similarity">
    <text evidence="1">Belongs to the tpcK family.</text>
</comment>
<proteinExistence type="inferred from homology"/>
<dbReference type="SUPFAM" id="SSF54909">
    <property type="entry name" value="Dimeric alpha+beta barrel"/>
    <property type="match status" value="1"/>
</dbReference>
<dbReference type="AlphaFoldDB" id="A0A2J6QXU7"/>
<evidence type="ECO:0000256" key="1">
    <source>
        <dbReference type="ARBA" id="ARBA00005986"/>
    </source>
</evidence>
<dbReference type="Gene3D" id="3.30.70.100">
    <property type="match status" value="1"/>
</dbReference>
<dbReference type="OrthoDB" id="10302916at2759"/>
<protein>
    <recommendedName>
        <fullName evidence="2">EthD domain-containing protein</fullName>
    </recommendedName>
</protein>
<dbReference type="Pfam" id="PF07110">
    <property type="entry name" value="EthD"/>
    <property type="match status" value="1"/>
</dbReference>
<dbReference type="EMBL" id="KZ613964">
    <property type="protein sequence ID" value="PMD31085.1"/>
    <property type="molecule type" value="Genomic_DNA"/>
</dbReference>
<sequence>MATLHRLTRISMLVKRNPALSTREFQRRWCRIWGPLSAPFLKRIGFNTYLQVPLKTPHTTLQLGGPEFDAFAEFVVPTYEAFLLVWEALFYNDYGEGDEGEGRGREEWLIDPDTALIVHGGFEEVYLFSPTS</sequence>
<evidence type="ECO:0000313" key="3">
    <source>
        <dbReference type="EMBL" id="PMD31085.1"/>
    </source>
</evidence>
<organism evidence="3 4">
    <name type="scientific">Hyaloscypha variabilis (strain UAMH 11265 / GT02V1 / F)</name>
    <name type="common">Meliniomyces variabilis</name>
    <dbReference type="NCBI Taxonomy" id="1149755"/>
    <lineage>
        <taxon>Eukaryota</taxon>
        <taxon>Fungi</taxon>
        <taxon>Dikarya</taxon>
        <taxon>Ascomycota</taxon>
        <taxon>Pezizomycotina</taxon>
        <taxon>Leotiomycetes</taxon>
        <taxon>Helotiales</taxon>
        <taxon>Hyaloscyphaceae</taxon>
        <taxon>Hyaloscypha</taxon>
        <taxon>Hyaloscypha variabilis</taxon>
    </lineage>
</organism>
<keyword evidence="4" id="KW-1185">Reference proteome</keyword>
<reference evidence="3 4" key="1">
    <citation type="submission" date="2016-04" db="EMBL/GenBank/DDBJ databases">
        <title>A degradative enzymes factory behind the ericoid mycorrhizal symbiosis.</title>
        <authorList>
            <consortium name="DOE Joint Genome Institute"/>
            <person name="Martino E."/>
            <person name="Morin E."/>
            <person name="Grelet G."/>
            <person name="Kuo A."/>
            <person name="Kohler A."/>
            <person name="Daghino S."/>
            <person name="Barry K."/>
            <person name="Choi C."/>
            <person name="Cichocki N."/>
            <person name="Clum A."/>
            <person name="Copeland A."/>
            <person name="Hainaut M."/>
            <person name="Haridas S."/>
            <person name="Labutti K."/>
            <person name="Lindquist E."/>
            <person name="Lipzen A."/>
            <person name="Khouja H.-R."/>
            <person name="Murat C."/>
            <person name="Ohm R."/>
            <person name="Olson A."/>
            <person name="Spatafora J."/>
            <person name="Veneault-Fourrey C."/>
            <person name="Henrissat B."/>
            <person name="Grigoriev I."/>
            <person name="Martin F."/>
            <person name="Perotto S."/>
        </authorList>
    </citation>
    <scope>NUCLEOTIDE SEQUENCE [LARGE SCALE GENOMIC DNA]</scope>
    <source>
        <strain evidence="3 4">F</strain>
    </source>
</reference>
<dbReference type="GO" id="GO:0016491">
    <property type="term" value="F:oxidoreductase activity"/>
    <property type="evidence" value="ECO:0007669"/>
    <property type="project" value="InterPro"/>
</dbReference>
<feature type="domain" description="EthD" evidence="2">
    <location>
        <begin position="18"/>
        <end position="91"/>
    </location>
</feature>
<gene>
    <name evidence="3" type="ORF">L207DRAFT_592017</name>
</gene>
<evidence type="ECO:0000259" key="2">
    <source>
        <dbReference type="Pfam" id="PF07110"/>
    </source>
</evidence>
<dbReference type="InterPro" id="IPR011008">
    <property type="entry name" value="Dimeric_a/b-barrel"/>
</dbReference>
<evidence type="ECO:0000313" key="4">
    <source>
        <dbReference type="Proteomes" id="UP000235786"/>
    </source>
</evidence>
<dbReference type="Proteomes" id="UP000235786">
    <property type="component" value="Unassembled WGS sequence"/>
</dbReference>
<name>A0A2J6QXU7_HYAVF</name>
<accession>A0A2J6QXU7</accession>
<dbReference type="InterPro" id="IPR009799">
    <property type="entry name" value="EthD_dom"/>
</dbReference>